<dbReference type="InterPro" id="IPR024810">
    <property type="entry name" value="MAB21L/cGLR"/>
</dbReference>
<dbReference type="PRINTS" id="PR02107">
    <property type="entry name" value="INOS145TPRIP"/>
</dbReference>
<comment type="caution">
    <text evidence="1">The sequence shown here is derived from an EMBL/GenBank/DDBJ whole genome shotgun (WGS) entry which is preliminary data.</text>
</comment>
<feature type="non-terminal residue" evidence="1">
    <location>
        <position position="1"/>
    </location>
</feature>
<name>A0A850XNF9_PIACA</name>
<dbReference type="AlphaFoldDB" id="A0A850XNF9"/>
<dbReference type="PANTHER" id="PTHR10656">
    <property type="entry name" value="CELL FATE DETERMINING PROTEIN MAB21-RELATED"/>
    <property type="match status" value="1"/>
</dbReference>
<dbReference type="EMBL" id="WAAB01022473">
    <property type="protein sequence ID" value="NWH80973.1"/>
    <property type="molecule type" value="Genomic_DNA"/>
</dbReference>
<protein>
    <submittedName>
        <fullName evidence="1">IPIL1 protein</fullName>
    </submittedName>
</protein>
<dbReference type="PANTHER" id="PTHR10656:SF40">
    <property type="entry name" value="INOSITOL 1,4,5-TRISPHOSPHATE RECEPTOR-INTERACTING PROTEIN-LIKE 1"/>
    <property type="match status" value="1"/>
</dbReference>
<dbReference type="InterPro" id="IPR026250">
    <property type="entry name" value="ITPRIP-like"/>
</dbReference>
<evidence type="ECO:0000313" key="1">
    <source>
        <dbReference type="EMBL" id="NWH80973.1"/>
    </source>
</evidence>
<dbReference type="Gene3D" id="1.10.1410.40">
    <property type="match status" value="1"/>
</dbReference>
<dbReference type="SMART" id="SM01265">
    <property type="entry name" value="Mab-21"/>
    <property type="match status" value="1"/>
</dbReference>
<accession>A0A850XNF9</accession>
<proteinExistence type="predicted"/>
<organism evidence="1 2">
    <name type="scientific">Piaya cayana</name>
    <name type="common">Common squirrel cuckoo</name>
    <dbReference type="NCBI Taxonomy" id="33601"/>
    <lineage>
        <taxon>Eukaryota</taxon>
        <taxon>Metazoa</taxon>
        <taxon>Chordata</taxon>
        <taxon>Craniata</taxon>
        <taxon>Vertebrata</taxon>
        <taxon>Euteleostomi</taxon>
        <taxon>Archelosauria</taxon>
        <taxon>Archosauria</taxon>
        <taxon>Dinosauria</taxon>
        <taxon>Saurischia</taxon>
        <taxon>Theropoda</taxon>
        <taxon>Coelurosauria</taxon>
        <taxon>Aves</taxon>
        <taxon>Neognathae</taxon>
        <taxon>Neoaves</taxon>
        <taxon>Otidimorphae</taxon>
        <taxon>Cuculiformes</taxon>
        <taxon>Coccyzidae</taxon>
        <taxon>Piaya</taxon>
    </lineage>
</organism>
<dbReference type="OrthoDB" id="9034619at2759"/>
<reference evidence="1" key="1">
    <citation type="submission" date="2019-09" db="EMBL/GenBank/DDBJ databases">
        <title>Bird 10,000 Genomes (B10K) Project - Family phase.</title>
        <authorList>
            <person name="Zhang G."/>
        </authorList>
    </citation>
    <scope>NUCLEOTIDE SEQUENCE</scope>
    <source>
        <strain evidence="1">B10K-DU-008-47</strain>
        <tissue evidence="1">Mixed tissue sample</tissue>
    </source>
</reference>
<evidence type="ECO:0000313" key="2">
    <source>
        <dbReference type="Proteomes" id="UP000653271"/>
    </source>
</evidence>
<sequence>AEGLMFAFICTIRHRLSNSFFPVLELPIGVGSAFEGWGACGGDSIYRFLVPLKPPHGHTFHLEPDTAGEMPARNFRIRVELLCSCTTEQRLENTQCFLHHPEEDLRGIQAPVPLHTLCTGYYLDVEKTVCWFSDNLKAVWKDLSASSQSLLTMLPSSRSCKFEVTNDNQKIFTVDVVFGVQQGNSDIFLSSQATEATFTPSTTWPESYDLAEVKFFRHIARQAPYNNFHLKCLQTAARILVGAGFSTYTLKTVVMHLLTIIPLSSQCNGDPLLFLLDAFQYLRNCLAEKCLHHFFFGNEKVPKEIVLPSHFRTAEPLNIFQHLAQDPDAQAKAWQEFLVLRDR</sequence>
<dbReference type="Proteomes" id="UP000653271">
    <property type="component" value="Unassembled WGS sequence"/>
</dbReference>
<gene>
    <name evidence="1" type="primary">Itpripl1_4</name>
    <name evidence="1" type="ORF">PIACAY_R06036</name>
</gene>
<dbReference type="GO" id="GO:0016020">
    <property type="term" value="C:membrane"/>
    <property type="evidence" value="ECO:0007669"/>
    <property type="project" value="TreeGrafter"/>
</dbReference>
<feature type="non-terminal residue" evidence="1">
    <location>
        <position position="343"/>
    </location>
</feature>
<keyword evidence="2" id="KW-1185">Reference proteome</keyword>